<dbReference type="Proteomes" id="UP001194580">
    <property type="component" value="Unassembled WGS sequence"/>
</dbReference>
<dbReference type="InterPro" id="IPR006597">
    <property type="entry name" value="Sel1-like"/>
</dbReference>
<dbReference type="InterPro" id="IPR011990">
    <property type="entry name" value="TPR-like_helical_dom_sf"/>
</dbReference>
<evidence type="ECO:0008006" key="5">
    <source>
        <dbReference type="Google" id="ProtNLM"/>
    </source>
</evidence>
<feature type="region of interest" description="Disordered" evidence="2">
    <location>
        <begin position="129"/>
        <end position="153"/>
    </location>
</feature>
<proteinExistence type="inferred from homology"/>
<comment type="caution">
    <text evidence="3">The sequence shown here is derived from an EMBL/GenBank/DDBJ whole genome shotgun (WGS) entry which is preliminary data.</text>
</comment>
<name>A0AAD4DI71_9FUNG</name>
<dbReference type="InterPro" id="IPR050767">
    <property type="entry name" value="Sel1_AlgK"/>
</dbReference>
<dbReference type="PANTHER" id="PTHR11102">
    <property type="entry name" value="SEL-1-LIKE PROTEIN"/>
    <property type="match status" value="1"/>
</dbReference>
<comment type="similarity">
    <text evidence="1">Belongs to the sel-1 family.</text>
</comment>
<dbReference type="PANTHER" id="PTHR11102:SF160">
    <property type="entry name" value="ERAD-ASSOCIATED E3 UBIQUITIN-PROTEIN LIGASE COMPONENT HRD3"/>
    <property type="match status" value="1"/>
</dbReference>
<dbReference type="EMBL" id="JAAAIL010000188">
    <property type="protein sequence ID" value="KAG0278540.1"/>
    <property type="molecule type" value="Genomic_DNA"/>
</dbReference>
<gene>
    <name evidence="3" type="ORF">BGZ95_003763</name>
</gene>
<feature type="compositionally biased region" description="Polar residues" evidence="2">
    <location>
        <begin position="191"/>
        <end position="223"/>
    </location>
</feature>
<protein>
    <recommendedName>
        <fullName evidence="5">HCP-like protein</fullName>
    </recommendedName>
</protein>
<feature type="region of interest" description="Disordered" evidence="2">
    <location>
        <begin position="171"/>
        <end position="228"/>
    </location>
</feature>
<organism evidence="3 4">
    <name type="scientific">Linnemannia exigua</name>
    <dbReference type="NCBI Taxonomy" id="604196"/>
    <lineage>
        <taxon>Eukaryota</taxon>
        <taxon>Fungi</taxon>
        <taxon>Fungi incertae sedis</taxon>
        <taxon>Mucoromycota</taxon>
        <taxon>Mortierellomycotina</taxon>
        <taxon>Mortierellomycetes</taxon>
        <taxon>Mortierellales</taxon>
        <taxon>Mortierellaceae</taxon>
        <taxon>Linnemannia</taxon>
    </lineage>
</organism>
<evidence type="ECO:0000313" key="4">
    <source>
        <dbReference type="Proteomes" id="UP001194580"/>
    </source>
</evidence>
<dbReference type="Gene3D" id="1.25.40.10">
    <property type="entry name" value="Tetratricopeptide repeat domain"/>
    <property type="match status" value="2"/>
</dbReference>
<dbReference type="SMART" id="SM00671">
    <property type="entry name" value="SEL1"/>
    <property type="match status" value="8"/>
</dbReference>
<evidence type="ECO:0000313" key="3">
    <source>
        <dbReference type="EMBL" id="KAG0278540.1"/>
    </source>
</evidence>
<dbReference type="Pfam" id="PF08238">
    <property type="entry name" value="Sel1"/>
    <property type="match status" value="8"/>
</dbReference>
<sequence length="563" mass="63177">MENELPQVQAVRPVNKDGDSMVDSTTAPKIMHFDCHVDPITKKEFVLWDDIRLAFSDALYVLHQAKVVPFMNGMDFMPLQPLRIAAMSDVVLDIVVEGPLVRTDATLSQGSSLTTIQDSTEELTVLDVPEDAPVTRQSNTIRRNPMYGHEDTAMGNYSHTDILAFGAQPRAPQYIPHSDDDHYSNDDESTDSPSSIYDQNNGNKEPTYTNTPLIDNRQPQAPQDHTAAADVKDISSIVMKATLGDINSQVQLGYMHKIGDGVDQDYEAARYWYLKAANQGNAVAQSSIGDLYRLGLGVIFNHSTALRWYQMAADQGDASGQCNMGRMCQYGLSVKMDYTMAIDWYRKSANQGYAPAQCSIGNLYYKGLGVTKDYSTAQYWYLLAANQDLPEGQFGIALIYHNGHGVAMDKHVALEWFRKIISRRDTDGLAQFCMGHLYFEGLGRPQDYSKAHEWYLKSSRYGIPEAQVCIAYLYLIGRGVLQDYSKAMEWLCKAADQNIPEARYGLGVMYHHGLSVPKDYSIAKTWYSKAASQEQPDAKEALAKLQQLSRIKFWLDKYSKKSI</sequence>
<accession>A0AAD4DI71</accession>
<dbReference type="SUPFAM" id="SSF81901">
    <property type="entry name" value="HCP-like"/>
    <property type="match status" value="2"/>
</dbReference>
<dbReference type="AlphaFoldDB" id="A0AAD4DI71"/>
<evidence type="ECO:0000256" key="2">
    <source>
        <dbReference type="SAM" id="MobiDB-lite"/>
    </source>
</evidence>
<evidence type="ECO:0000256" key="1">
    <source>
        <dbReference type="ARBA" id="ARBA00038101"/>
    </source>
</evidence>
<reference evidence="3" key="1">
    <citation type="journal article" date="2020" name="Fungal Divers.">
        <title>Resolving the Mortierellaceae phylogeny through synthesis of multi-gene phylogenetics and phylogenomics.</title>
        <authorList>
            <person name="Vandepol N."/>
            <person name="Liber J."/>
            <person name="Desiro A."/>
            <person name="Na H."/>
            <person name="Kennedy M."/>
            <person name="Barry K."/>
            <person name="Grigoriev I.V."/>
            <person name="Miller A.N."/>
            <person name="O'Donnell K."/>
            <person name="Stajich J.E."/>
            <person name="Bonito G."/>
        </authorList>
    </citation>
    <scope>NUCLEOTIDE SEQUENCE</scope>
    <source>
        <strain evidence="3">NRRL 28262</strain>
    </source>
</reference>
<keyword evidence="4" id="KW-1185">Reference proteome</keyword>